<gene>
    <name evidence="1" type="ORF">C1SCF055_LOCUS29843</name>
</gene>
<keyword evidence="3" id="KW-1185">Reference proteome</keyword>
<evidence type="ECO:0000313" key="1">
    <source>
        <dbReference type="EMBL" id="CAI4004026.1"/>
    </source>
</evidence>
<proteinExistence type="predicted"/>
<name>A0A9P1D6R1_9DINO</name>
<dbReference type="Proteomes" id="UP001152797">
    <property type="component" value="Unassembled WGS sequence"/>
</dbReference>
<sequence>MLPYATVGLDQVSMKTPVDCGRPVTEVHAEDTQVLQQLLNKEDTLAATDNVLMAFVFGIQKGRFPLTISMRACTKEFLVFDDPLCVSVCHLNVIPTKVYIPDLRYLFKDPLRGRKIVHAMLEQVDTVCLEQHWSDEKFRAAYLQAAPGREALRSMGTAGMNFPPSQQQLHLQYVHGPMLPFQYAVFKDGLHLQYKRFFPVQFLLDSLAAGDKDVHENTDIEEIIQMAAVVGVDYDSYWSQMCAQVNTIQESCSPWREADFMYRIVGKNVYDAQTGQELPELNVKAIQAADVKRLQSYGCGATEPGRCCYYPFAKRAAEIESWK</sequence>
<dbReference type="EMBL" id="CAMXCT010003348">
    <property type="protein sequence ID" value="CAI4004026.1"/>
    <property type="molecule type" value="Genomic_DNA"/>
</dbReference>
<dbReference type="EMBL" id="CAMXCT030003348">
    <property type="protein sequence ID" value="CAL4791338.1"/>
    <property type="molecule type" value="Genomic_DNA"/>
</dbReference>
<organism evidence="1">
    <name type="scientific">Cladocopium goreaui</name>
    <dbReference type="NCBI Taxonomy" id="2562237"/>
    <lineage>
        <taxon>Eukaryota</taxon>
        <taxon>Sar</taxon>
        <taxon>Alveolata</taxon>
        <taxon>Dinophyceae</taxon>
        <taxon>Suessiales</taxon>
        <taxon>Symbiodiniaceae</taxon>
        <taxon>Cladocopium</taxon>
    </lineage>
</organism>
<dbReference type="OrthoDB" id="276295at2759"/>
<evidence type="ECO:0000313" key="3">
    <source>
        <dbReference type="Proteomes" id="UP001152797"/>
    </source>
</evidence>
<comment type="caution">
    <text evidence="1">The sequence shown here is derived from an EMBL/GenBank/DDBJ whole genome shotgun (WGS) entry which is preliminary data.</text>
</comment>
<evidence type="ECO:0000313" key="2">
    <source>
        <dbReference type="EMBL" id="CAL4791338.1"/>
    </source>
</evidence>
<protein>
    <submittedName>
        <fullName evidence="1">Uncharacterized protein</fullName>
    </submittedName>
</protein>
<dbReference type="EMBL" id="CAMXCT020003348">
    <property type="protein sequence ID" value="CAL1157401.1"/>
    <property type="molecule type" value="Genomic_DNA"/>
</dbReference>
<dbReference type="AlphaFoldDB" id="A0A9P1D6R1"/>
<reference evidence="2 3" key="2">
    <citation type="submission" date="2024-05" db="EMBL/GenBank/DDBJ databases">
        <authorList>
            <person name="Chen Y."/>
            <person name="Shah S."/>
            <person name="Dougan E. K."/>
            <person name="Thang M."/>
            <person name="Chan C."/>
        </authorList>
    </citation>
    <scope>NUCLEOTIDE SEQUENCE [LARGE SCALE GENOMIC DNA]</scope>
</reference>
<reference evidence="1" key="1">
    <citation type="submission" date="2022-10" db="EMBL/GenBank/DDBJ databases">
        <authorList>
            <person name="Chen Y."/>
            <person name="Dougan E. K."/>
            <person name="Chan C."/>
            <person name="Rhodes N."/>
            <person name="Thang M."/>
        </authorList>
    </citation>
    <scope>NUCLEOTIDE SEQUENCE</scope>
</reference>
<accession>A0A9P1D6R1</accession>